<dbReference type="Proteomes" id="UP001154265">
    <property type="component" value="Unassembled WGS sequence"/>
</dbReference>
<sequence length="145" mass="15822">MNLQEQANRLIADAPQDGQTPQAIRTIAPILVAQAQMFPQLIYYVLQTPNQQWQVVTLEHRRHPGQTKSVIYAYGSEAMALSHGGGGLGACPIPIIDLLFQLLAMEPVDSLLILEDGATENSSEVSRAQLQQKIIQALTLPPNLA</sequence>
<evidence type="ECO:0000313" key="1">
    <source>
        <dbReference type="EMBL" id="MDG2990722.1"/>
    </source>
</evidence>
<evidence type="ECO:0000313" key="2">
    <source>
        <dbReference type="Proteomes" id="UP001154265"/>
    </source>
</evidence>
<keyword evidence="2" id="KW-1185">Reference proteome</keyword>
<dbReference type="RefSeq" id="WP_277866623.1">
    <property type="nucleotide sequence ID" value="NZ_JAKKUT010000002.1"/>
</dbReference>
<comment type="caution">
    <text evidence="1">The sequence shown here is derived from an EMBL/GenBank/DDBJ whole genome shotgun (WGS) entry which is preliminary data.</text>
</comment>
<dbReference type="EMBL" id="JAKKUT010000002">
    <property type="protein sequence ID" value="MDG2990722.1"/>
    <property type="molecule type" value="Genomic_DNA"/>
</dbReference>
<proteinExistence type="predicted"/>
<name>A0ABT6EYB0_9SYNE</name>
<reference evidence="1" key="2">
    <citation type="submission" date="2022-01" db="EMBL/GenBank/DDBJ databases">
        <authorList>
            <person name="Zivanovic Y."/>
            <person name="Moreira D."/>
            <person name="Lopez-Garcia P."/>
        </authorList>
    </citation>
    <scope>NUCLEOTIDE SEQUENCE</scope>
    <source>
        <strain evidence="1">G9</strain>
    </source>
</reference>
<protein>
    <submittedName>
        <fullName evidence="1">Uncharacterized protein</fullName>
    </submittedName>
</protein>
<gene>
    <name evidence="1" type="ORF">L3556_07215</name>
</gene>
<organism evidence="1 2">
    <name type="scientific">Candidatus Synechococcus calcipolaris G9</name>
    <dbReference type="NCBI Taxonomy" id="1497997"/>
    <lineage>
        <taxon>Bacteria</taxon>
        <taxon>Bacillati</taxon>
        <taxon>Cyanobacteriota</taxon>
        <taxon>Cyanophyceae</taxon>
        <taxon>Synechococcales</taxon>
        <taxon>Synechococcaceae</taxon>
        <taxon>Synechococcus</taxon>
    </lineage>
</organism>
<reference evidence="1" key="1">
    <citation type="journal article" date="2022" name="Genome Biol. Evol.">
        <title>A New Gene Family Diagnostic for Intracellular Biomineralization of Amorphous Ca Carbonates by Cyanobacteria.</title>
        <authorList>
            <person name="Benzerara K."/>
            <person name="Duprat E."/>
            <person name="Bitard-Feildel T."/>
            <person name="Caumes G."/>
            <person name="Cassier-Chauvat C."/>
            <person name="Chauvat F."/>
            <person name="Dezi M."/>
            <person name="Diop S.I."/>
            <person name="Gaschignard G."/>
            <person name="Gorgen S."/>
            <person name="Gugger M."/>
            <person name="Lopez-Garcia P."/>
            <person name="Millet M."/>
            <person name="Skouri-Panet F."/>
            <person name="Moreira D."/>
            <person name="Callebaut I."/>
        </authorList>
    </citation>
    <scope>NUCLEOTIDE SEQUENCE</scope>
    <source>
        <strain evidence="1">G9</strain>
    </source>
</reference>
<accession>A0ABT6EYB0</accession>